<protein>
    <submittedName>
        <fullName evidence="2">Surface antigen</fullName>
    </submittedName>
</protein>
<gene>
    <name evidence="2" type="ORF">C8D77_102617</name>
</gene>
<comment type="caution">
    <text evidence="2">The sequence shown here is derived from an EMBL/GenBank/DDBJ whole genome shotgun (WGS) entry which is preliminary data.</text>
</comment>
<evidence type="ECO:0000256" key="1">
    <source>
        <dbReference type="SAM" id="MobiDB-lite"/>
    </source>
</evidence>
<dbReference type="AlphaFoldDB" id="A0A8E3B5L8"/>
<feature type="region of interest" description="Disordered" evidence="1">
    <location>
        <begin position="1"/>
        <end position="21"/>
    </location>
</feature>
<name>A0A8E3B5L8_RHILI</name>
<accession>A0A8E3B5L8</accession>
<sequence>MFTRANRHRGTGDVIGGMSIGPEAAGSGQISDKYQYYGHADFSDDAAPGASMAGSNSRKPVVGMKIRVALVSALLAVSGCTTLSGKAPTVTPTPASTPPSSGKVTTTIISAMGGGLVSGSIGAGLSEAEKRSALEAEYKALEYTTSGQKVTWKGAQASRYGEVVPAQPYRVGSQDCRQYTQTVFTGGAGVTARGTACRNADGSWTPLT</sequence>
<reference evidence="2 3" key="1">
    <citation type="submission" date="2018-05" db="EMBL/GenBank/DDBJ databases">
        <title>Genomic Encyclopedia of Type Strains, Phase IV (KMG-IV): sequencing the most valuable type-strain genomes for metagenomic binning, comparative biology and taxonomic classification.</title>
        <authorList>
            <person name="Goeker M."/>
        </authorList>
    </citation>
    <scope>NUCLEOTIDE SEQUENCE [LARGE SCALE GENOMIC DNA]</scope>
    <source>
        <strain evidence="2 3">DSM 2626</strain>
    </source>
</reference>
<proteinExistence type="predicted"/>
<organism evidence="2 3">
    <name type="scientific">Rhizobium loti</name>
    <name type="common">Mesorhizobium loti</name>
    <dbReference type="NCBI Taxonomy" id="381"/>
    <lineage>
        <taxon>Bacteria</taxon>
        <taxon>Pseudomonadati</taxon>
        <taxon>Pseudomonadota</taxon>
        <taxon>Alphaproteobacteria</taxon>
        <taxon>Hyphomicrobiales</taxon>
        <taxon>Phyllobacteriaceae</taxon>
        <taxon>Mesorhizobium</taxon>
    </lineage>
</organism>
<dbReference type="EMBL" id="QGGH01000002">
    <property type="protein sequence ID" value="PWJ92841.1"/>
    <property type="molecule type" value="Genomic_DNA"/>
</dbReference>
<evidence type="ECO:0000313" key="2">
    <source>
        <dbReference type="EMBL" id="PWJ92841.1"/>
    </source>
</evidence>
<evidence type="ECO:0000313" key="3">
    <source>
        <dbReference type="Proteomes" id="UP000245631"/>
    </source>
</evidence>
<dbReference type="Proteomes" id="UP000245631">
    <property type="component" value="Unassembled WGS sequence"/>
</dbReference>